<evidence type="ECO:0000256" key="3">
    <source>
        <dbReference type="ARBA" id="ARBA00012438"/>
    </source>
</evidence>
<accession>A0A178M811</accession>
<proteinExistence type="predicted"/>
<keyword evidence="13 15" id="KW-0472">Membrane</keyword>
<comment type="caution">
    <text evidence="18">The sequence shown here is derived from an EMBL/GenBank/DDBJ whole genome shotgun (WGS) entry which is preliminary data.</text>
</comment>
<dbReference type="Gene3D" id="3.30.565.10">
    <property type="entry name" value="Histidine kinase-like ATPase, C-terminal domain"/>
    <property type="match status" value="1"/>
</dbReference>
<keyword evidence="5" id="KW-0597">Phosphoprotein</keyword>
<keyword evidence="12" id="KW-0902">Two-component regulatory system</keyword>
<dbReference type="SUPFAM" id="SSF103190">
    <property type="entry name" value="Sensory domain-like"/>
    <property type="match status" value="1"/>
</dbReference>
<dbReference type="InterPro" id="IPR005467">
    <property type="entry name" value="His_kinase_dom"/>
</dbReference>
<dbReference type="InterPro" id="IPR036097">
    <property type="entry name" value="HisK_dim/P_sf"/>
</dbReference>
<keyword evidence="7 15" id="KW-0812">Transmembrane</keyword>
<dbReference type="Pfam" id="PF00512">
    <property type="entry name" value="HisKA"/>
    <property type="match status" value="1"/>
</dbReference>
<protein>
    <recommendedName>
        <fullName evidence="3">histidine kinase</fullName>
        <ecNumber evidence="3">2.7.13.3</ecNumber>
    </recommendedName>
</protein>
<sequence>MVTQGSFGIRAKLILIFVVIKVIPLLVLALFAWRGQNWLAERVSESVVGMTRNMRETTELVANGTTASAIKALDDSAREALERLTTDTARAVAMFLYDRDKDALSAAQLAPSSEAYRQFLVARQRPVERHFSWSVSPDGSAWVPGPEATPRYDLPQVQASTEDNRKNFNYRPPSGVGNVVEKPLFLEMTFVGLDGREQVKVTTSALMSPELRDISKRENTFIKAETYFEALKALKPGEIHVSDVIGAYVSSPVIGPFTPKTAQAKNIPFEPEKAAFAGTENPAGRRFQGLVRWATPVERNGRIIGWVTLAMDHDHLMEFTDHIMPTTDRYSPIPDAASGNYAFIWDYKGRSVVHPRHYFITGYDPETGNPEIPWLDAELYKGWKDSGKSITEFLASAPTFDQQSLKKKGSVDLVKAGKLGLDCRYLNHAPQCTGWMDLTSQGGSGSFEIFWSGLWKLTTAATIPYYTGPYAKSPRGFGFVTIGANVDDFHAAATKAKQDTDQLVAQRDMELQANLDSVMALISTQVTDMARQLSVSTVLMTVIVVGIAVWMASFLTRRITAMVDGIKRFRDGELGHRLPVHGHDEMAVLADSLNHMADSVQDSIATLQDAKNRAEEASRMKSEFLANMSHELRTPLNGIIGFSELIRDEAADDETRENADIIERSSRHLLELVNSILDIAKIEAGAMTLNIQPVDLSTLVNEVAAVHQPVTAGKGVAFVADIAADVPAVVPTDPLRLRQILHNLLNNAVKFTEKGEIRLGAELDGDFIRFSVTDTGPGIPENMLGAIFEKFRQVDSFLTRSHSGTGLGLTLATHLVELLGGRIGVESVVGQGTTFHFTLPVERRA</sequence>
<evidence type="ECO:0000256" key="11">
    <source>
        <dbReference type="ARBA" id="ARBA00022989"/>
    </source>
</evidence>
<dbReference type="CDD" id="cd00082">
    <property type="entry name" value="HisKA"/>
    <property type="match status" value="1"/>
</dbReference>
<dbReference type="SUPFAM" id="SSF55874">
    <property type="entry name" value="ATPase domain of HSP90 chaperone/DNA topoisomerase II/histidine kinase"/>
    <property type="match status" value="1"/>
</dbReference>
<dbReference type="InterPro" id="IPR003594">
    <property type="entry name" value="HATPase_dom"/>
</dbReference>
<evidence type="ECO:0000256" key="12">
    <source>
        <dbReference type="ARBA" id="ARBA00023012"/>
    </source>
</evidence>
<feature type="coiled-coil region" evidence="14">
    <location>
        <begin position="597"/>
        <end position="627"/>
    </location>
</feature>
<dbReference type="Gene3D" id="1.10.287.130">
    <property type="match status" value="1"/>
</dbReference>
<evidence type="ECO:0000256" key="5">
    <source>
        <dbReference type="ARBA" id="ARBA00022553"/>
    </source>
</evidence>
<keyword evidence="10" id="KW-0067">ATP-binding</keyword>
<evidence type="ECO:0000256" key="10">
    <source>
        <dbReference type="ARBA" id="ARBA00022840"/>
    </source>
</evidence>
<gene>
    <name evidence="18" type="ORF">A6A04_07530</name>
</gene>
<dbReference type="PROSITE" id="PS50109">
    <property type="entry name" value="HIS_KIN"/>
    <property type="match status" value="1"/>
</dbReference>
<keyword evidence="6" id="KW-0808">Transferase</keyword>
<dbReference type="InterPro" id="IPR029151">
    <property type="entry name" value="Sensor-like_sf"/>
</dbReference>
<evidence type="ECO:0000313" key="19">
    <source>
        <dbReference type="Proteomes" id="UP000078428"/>
    </source>
</evidence>
<dbReference type="EC" id="2.7.13.3" evidence="3"/>
<dbReference type="AlphaFoldDB" id="A0A178M811"/>
<comment type="subcellular location">
    <subcellularLocation>
        <location evidence="2">Cell membrane</location>
        <topology evidence="2">Multi-pass membrane protein</topology>
    </subcellularLocation>
</comment>
<dbReference type="PANTHER" id="PTHR43047:SF72">
    <property type="entry name" value="OSMOSENSING HISTIDINE PROTEIN KINASE SLN1"/>
    <property type="match status" value="1"/>
</dbReference>
<keyword evidence="19" id="KW-1185">Reference proteome</keyword>
<dbReference type="InterPro" id="IPR003660">
    <property type="entry name" value="HAMP_dom"/>
</dbReference>
<dbReference type="SMART" id="SM00387">
    <property type="entry name" value="HATPase_c"/>
    <property type="match status" value="1"/>
</dbReference>
<dbReference type="EMBL" id="LWQT01000109">
    <property type="protein sequence ID" value="OAN44673.1"/>
    <property type="molecule type" value="Genomic_DNA"/>
</dbReference>
<dbReference type="InterPro" id="IPR003661">
    <property type="entry name" value="HisK_dim/P_dom"/>
</dbReference>
<dbReference type="InterPro" id="IPR004358">
    <property type="entry name" value="Sig_transdc_His_kin-like_C"/>
</dbReference>
<evidence type="ECO:0000259" key="16">
    <source>
        <dbReference type="PROSITE" id="PS50109"/>
    </source>
</evidence>
<dbReference type="OrthoDB" id="5437527at2"/>
<dbReference type="GO" id="GO:0009927">
    <property type="term" value="F:histidine phosphotransfer kinase activity"/>
    <property type="evidence" value="ECO:0007669"/>
    <property type="project" value="TreeGrafter"/>
</dbReference>
<evidence type="ECO:0000256" key="14">
    <source>
        <dbReference type="SAM" id="Coils"/>
    </source>
</evidence>
<dbReference type="FunFam" id="3.30.565.10:FF:000010">
    <property type="entry name" value="Sensor histidine kinase RcsC"/>
    <property type="match status" value="1"/>
</dbReference>
<dbReference type="PRINTS" id="PR00344">
    <property type="entry name" value="BCTRLSENSOR"/>
</dbReference>
<dbReference type="Gene3D" id="3.30.450.20">
    <property type="entry name" value="PAS domain"/>
    <property type="match status" value="1"/>
</dbReference>
<evidence type="ECO:0000256" key="8">
    <source>
        <dbReference type="ARBA" id="ARBA00022741"/>
    </source>
</evidence>
<keyword evidence="9 18" id="KW-0418">Kinase</keyword>
<evidence type="ECO:0000256" key="13">
    <source>
        <dbReference type="ARBA" id="ARBA00023136"/>
    </source>
</evidence>
<feature type="domain" description="HAMP" evidence="17">
    <location>
        <begin position="553"/>
        <end position="605"/>
    </location>
</feature>
<evidence type="ECO:0000313" key="18">
    <source>
        <dbReference type="EMBL" id="OAN44673.1"/>
    </source>
</evidence>
<dbReference type="Gene3D" id="6.10.340.10">
    <property type="match status" value="1"/>
</dbReference>
<evidence type="ECO:0000259" key="17">
    <source>
        <dbReference type="PROSITE" id="PS50885"/>
    </source>
</evidence>
<evidence type="ECO:0000256" key="4">
    <source>
        <dbReference type="ARBA" id="ARBA00022475"/>
    </source>
</evidence>
<dbReference type="RefSeq" id="WP_068495509.1">
    <property type="nucleotide sequence ID" value="NZ_LWQT01000109.1"/>
</dbReference>
<dbReference type="CDD" id="cd06225">
    <property type="entry name" value="HAMP"/>
    <property type="match status" value="1"/>
</dbReference>
<dbReference type="PROSITE" id="PS50885">
    <property type="entry name" value="HAMP"/>
    <property type="match status" value="1"/>
</dbReference>
<dbReference type="GO" id="GO:0005886">
    <property type="term" value="C:plasma membrane"/>
    <property type="evidence" value="ECO:0007669"/>
    <property type="project" value="UniProtKB-SubCell"/>
</dbReference>
<evidence type="ECO:0000256" key="2">
    <source>
        <dbReference type="ARBA" id="ARBA00004651"/>
    </source>
</evidence>
<comment type="catalytic activity">
    <reaction evidence="1">
        <text>ATP + protein L-histidine = ADP + protein N-phospho-L-histidine.</text>
        <dbReference type="EC" id="2.7.13.3"/>
    </reaction>
</comment>
<feature type="transmembrane region" description="Helical" evidence="15">
    <location>
        <begin position="533"/>
        <end position="552"/>
    </location>
</feature>
<evidence type="ECO:0000256" key="1">
    <source>
        <dbReference type="ARBA" id="ARBA00000085"/>
    </source>
</evidence>
<keyword evidence="14" id="KW-0175">Coiled coil</keyword>
<evidence type="ECO:0000256" key="9">
    <source>
        <dbReference type="ARBA" id="ARBA00022777"/>
    </source>
</evidence>
<reference evidence="18 19" key="1">
    <citation type="submission" date="2016-04" db="EMBL/GenBank/DDBJ databases">
        <title>Draft genome sequence of freshwater magnetotactic bacteria Magnetospirillum marisnigri SP-1 and Magnetospirillum moscoviense BB-1.</title>
        <authorList>
            <person name="Koziaeva V."/>
            <person name="Dziuba M.V."/>
            <person name="Ivanov T.M."/>
            <person name="Kuznetsov B."/>
            <person name="Grouzdev D.S."/>
        </authorList>
    </citation>
    <scope>NUCLEOTIDE SEQUENCE [LARGE SCALE GENOMIC DNA]</scope>
    <source>
        <strain evidence="18 19">SP-1</strain>
    </source>
</reference>
<dbReference type="SUPFAM" id="SSF47384">
    <property type="entry name" value="Homodimeric domain of signal transducing histidine kinase"/>
    <property type="match status" value="1"/>
</dbReference>
<dbReference type="FunFam" id="1.10.287.130:FF:000004">
    <property type="entry name" value="Ethylene receptor 1"/>
    <property type="match status" value="1"/>
</dbReference>
<dbReference type="GO" id="GO:0005524">
    <property type="term" value="F:ATP binding"/>
    <property type="evidence" value="ECO:0007669"/>
    <property type="project" value="UniProtKB-KW"/>
</dbReference>
<feature type="transmembrane region" description="Helical" evidence="15">
    <location>
        <begin position="12"/>
        <end position="33"/>
    </location>
</feature>
<dbReference type="GO" id="GO:0000155">
    <property type="term" value="F:phosphorelay sensor kinase activity"/>
    <property type="evidence" value="ECO:0007669"/>
    <property type="project" value="InterPro"/>
</dbReference>
<evidence type="ECO:0000256" key="6">
    <source>
        <dbReference type="ARBA" id="ARBA00022679"/>
    </source>
</evidence>
<dbReference type="CDD" id="cd16922">
    <property type="entry name" value="HATPase_EvgS-ArcB-TorS-like"/>
    <property type="match status" value="1"/>
</dbReference>
<feature type="domain" description="Histidine kinase" evidence="16">
    <location>
        <begin position="627"/>
        <end position="843"/>
    </location>
</feature>
<dbReference type="Proteomes" id="UP000078428">
    <property type="component" value="Unassembled WGS sequence"/>
</dbReference>
<evidence type="ECO:0000256" key="15">
    <source>
        <dbReference type="SAM" id="Phobius"/>
    </source>
</evidence>
<keyword evidence="8" id="KW-0547">Nucleotide-binding</keyword>
<name>A0A178M811_9PROT</name>
<dbReference type="SUPFAM" id="SSF158472">
    <property type="entry name" value="HAMP domain-like"/>
    <property type="match status" value="1"/>
</dbReference>
<dbReference type="SMART" id="SM00388">
    <property type="entry name" value="HisKA"/>
    <property type="match status" value="1"/>
</dbReference>
<keyword evidence="4" id="KW-1003">Cell membrane</keyword>
<dbReference type="Pfam" id="PF02518">
    <property type="entry name" value="HATPase_c"/>
    <property type="match status" value="1"/>
</dbReference>
<keyword evidence="11 15" id="KW-1133">Transmembrane helix</keyword>
<dbReference type="PANTHER" id="PTHR43047">
    <property type="entry name" value="TWO-COMPONENT HISTIDINE PROTEIN KINASE"/>
    <property type="match status" value="1"/>
</dbReference>
<dbReference type="Pfam" id="PF00672">
    <property type="entry name" value="HAMP"/>
    <property type="match status" value="1"/>
</dbReference>
<organism evidence="18 19">
    <name type="scientific">Paramagnetospirillum marisnigri</name>
    <dbReference type="NCBI Taxonomy" id="1285242"/>
    <lineage>
        <taxon>Bacteria</taxon>
        <taxon>Pseudomonadati</taxon>
        <taxon>Pseudomonadota</taxon>
        <taxon>Alphaproteobacteria</taxon>
        <taxon>Rhodospirillales</taxon>
        <taxon>Magnetospirillaceae</taxon>
        <taxon>Paramagnetospirillum</taxon>
    </lineage>
</organism>
<dbReference type="STRING" id="1285242.A6A04_07530"/>
<dbReference type="SMART" id="SM00304">
    <property type="entry name" value="HAMP"/>
    <property type="match status" value="1"/>
</dbReference>
<evidence type="ECO:0000256" key="7">
    <source>
        <dbReference type="ARBA" id="ARBA00022692"/>
    </source>
</evidence>
<dbReference type="InterPro" id="IPR036890">
    <property type="entry name" value="HATPase_C_sf"/>
</dbReference>